<protein>
    <submittedName>
        <fullName evidence="2">DinB family protein</fullName>
    </submittedName>
</protein>
<name>A0A7Y2E773_UNCEI</name>
<dbReference type="AlphaFoldDB" id="A0A7Y2E773"/>
<gene>
    <name evidence="2" type="ORF">HKN21_06695</name>
</gene>
<dbReference type="Gene3D" id="1.20.120.450">
    <property type="entry name" value="dinb family like domain"/>
    <property type="match status" value="1"/>
</dbReference>
<evidence type="ECO:0000313" key="3">
    <source>
        <dbReference type="Proteomes" id="UP000547674"/>
    </source>
</evidence>
<organism evidence="2 3">
    <name type="scientific">Eiseniibacteriota bacterium</name>
    <dbReference type="NCBI Taxonomy" id="2212470"/>
    <lineage>
        <taxon>Bacteria</taxon>
        <taxon>Candidatus Eiseniibacteriota</taxon>
    </lineage>
</organism>
<reference evidence="2 3" key="1">
    <citation type="submission" date="2020-03" db="EMBL/GenBank/DDBJ databases">
        <title>Metabolic flexibility allows generalist bacteria to become dominant in a frequently disturbed ecosystem.</title>
        <authorList>
            <person name="Chen Y.-J."/>
            <person name="Leung P.M."/>
            <person name="Bay S.K."/>
            <person name="Hugenholtz P."/>
            <person name="Kessler A.J."/>
            <person name="Shelley G."/>
            <person name="Waite D.W."/>
            <person name="Cook P.L."/>
            <person name="Greening C."/>
        </authorList>
    </citation>
    <scope>NUCLEOTIDE SEQUENCE [LARGE SCALE GENOMIC DNA]</scope>
    <source>
        <strain evidence="2">SS_bin_28</strain>
    </source>
</reference>
<dbReference type="Pfam" id="PF12867">
    <property type="entry name" value="DinB_2"/>
    <property type="match status" value="1"/>
</dbReference>
<dbReference type="SUPFAM" id="SSF109854">
    <property type="entry name" value="DinB/YfiT-like putative metalloenzymes"/>
    <property type="match status" value="1"/>
</dbReference>
<dbReference type="InterPro" id="IPR034660">
    <property type="entry name" value="DinB/YfiT-like"/>
</dbReference>
<feature type="domain" description="DinB-like" evidence="1">
    <location>
        <begin position="15"/>
        <end position="141"/>
    </location>
</feature>
<proteinExistence type="predicted"/>
<sequence length="156" mass="16999">MSLQFRYNATVLKTNLSGVSNEQSLCSSEHGPNCLNWIVGHIVNSRDGFLQVLNQDLTWTNGEGKMYGQGADFDPTNPAFSLEELMALYSTAGKRIRDGLEAFDLARLSEPAPFGVGPGDPGTLAKLFPSLIWHETYHTGQTGVVRRTLGLEGAIK</sequence>
<dbReference type="Proteomes" id="UP000547674">
    <property type="component" value="Unassembled WGS sequence"/>
</dbReference>
<dbReference type="EMBL" id="JABDJR010000256">
    <property type="protein sequence ID" value="NNF06431.1"/>
    <property type="molecule type" value="Genomic_DNA"/>
</dbReference>
<evidence type="ECO:0000259" key="1">
    <source>
        <dbReference type="Pfam" id="PF12867"/>
    </source>
</evidence>
<dbReference type="InterPro" id="IPR024775">
    <property type="entry name" value="DinB-like"/>
</dbReference>
<comment type="caution">
    <text evidence="2">The sequence shown here is derived from an EMBL/GenBank/DDBJ whole genome shotgun (WGS) entry which is preliminary data.</text>
</comment>
<evidence type="ECO:0000313" key="2">
    <source>
        <dbReference type="EMBL" id="NNF06431.1"/>
    </source>
</evidence>
<accession>A0A7Y2E773</accession>